<reference evidence="2 3" key="1">
    <citation type="submission" date="2017-09" db="EMBL/GenBank/DDBJ databases">
        <title>Large-scale bioinformatics analysis of Bacillus genomes uncovers conserved roles of natural products in bacterial physiology.</title>
        <authorList>
            <consortium name="Agbiome Team Llc"/>
            <person name="Bleich R.M."/>
            <person name="Grubbs K.J."/>
            <person name="Santa Maria K.C."/>
            <person name="Allen S.E."/>
            <person name="Farag S."/>
            <person name="Shank E.A."/>
            <person name="Bowers A."/>
        </authorList>
    </citation>
    <scope>NUCLEOTIDE SEQUENCE [LARGE SCALE GENOMIC DNA]</scope>
    <source>
        <strain evidence="2 3">AFS021349</strain>
    </source>
</reference>
<gene>
    <name evidence="2" type="ORF">CN585_05690</name>
</gene>
<sequence length="140" mass="16047">MNLLQKVRYLCEQRKKNISTLEKELGFGNGTIRKWAKAYPSADKLKKIANYFGVTVDYLLNEDDSTESVISTMSKKDQNDIAKRMEAIKADLMHSDGLMFSGEPMSDEATESLMSAMEFIVTQTKIINKKYTPKKYRTKE</sequence>
<dbReference type="EMBL" id="NUBY01000015">
    <property type="protein sequence ID" value="PEQ09146.1"/>
    <property type="molecule type" value="Genomic_DNA"/>
</dbReference>
<evidence type="ECO:0000313" key="3">
    <source>
        <dbReference type="Proteomes" id="UP000220841"/>
    </source>
</evidence>
<dbReference type="GO" id="GO:0003677">
    <property type="term" value="F:DNA binding"/>
    <property type="evidence" value="ECO:0007669"/>
    <property type="project" value="InterPro"/>
</dbReference>
<accession>A0A2A8HK71</accession>
<dbReference type="Pfam" id="PF01381">
    <property type="entry name" value="HTH_3"/>
    <property type="match status" value="1"/>
</dbReference>
<dbReference type="SUPFAM" id="SSF47413">
    <property type="entry name" value="lambda repressor-like DNA-binding domains"/>
    <property type="match status" value="1"/>
</dbReference>
<proteinExistence type="predicted"/>
<dbReference type="PROSITE" id="PS50943">
    <property type="entry name" value="HTH_CROC1"/>
    <property type="match status" value="1"/>
</dbReference>
<organism evidence="2 3">
    <name type="scientific">Bacillus toyonensis</name>
    <dbReference type="NCBI Taxonomy" id="155322"/>
    <lineage>
        <taxon>Bacteria</taxon>
        <taxon>Bacillati</taxon>
        <taxon>Bacillota</taxon>
        <taxon>Bacilli</taxon>
        <taxon>Bacillales</taxon>
        <taxon>Bacillaceae</taxon>
        <taxon>Bacillus</taxon>
        <taxon>Bacillus cereus group</taxon>
    </lineage>
</organism>
<dbReference type="Gene3D" id="1.10.260.40">
    <property type="entry name" value="lambda repressor-like DNA-binding domains"/>
    <property type="match status" value="1"/>
</dbReference>
<comment type="caution">
    <text evidence="2">The sequence shown here is derived from an EMBL/GenBank/DDBJ whole genome shotgun (WGS) entry which is preliminary data.</text>
</comment>
<dbReference type="RefSeq" id="WP_098225968.1">
    <property type="nucleotide sequence ID" value="NZ_NUBY01000015.1"/>
</dbReference>
<dbReference type="InterPro" id="IPR001387">
    <property type="entry name" value="Cro/C1-type_HTH"/>
</dbReference>
<protein>
    <submittedName>
        <fullName evidence="2">Transcriptional regulator</fullName>
    </submittedName>
</protein>
<evidence type="ECO:0000259" key="1">
    <source>
        <dbReference type="PROSITE" id="PS50943"/>
    </source>
</evidence>
<dbReference type="Proteomes" id="UP000220841">
    <property type="component" value="Unassembled WGS sequence"/>
</dbReference>
<dbReference type="SMART" id="SM00530">
    <property type="entry name" value="HTH_XRE"/>
    <property type="match status" value="1"/>
</dbReference>
<dbReference type="CDD" id="cd00093">
    <property type="entry name" value="HTH_XRE"/>
    <property type="match status" value="1"/>
</dbReference>
<dbReference type="AlphaFoldDB" id="A0A2A8HK71"/>
<feature type="domain" description="HTH cro/C1-type" evidence="1">
    <location>
        <begin position="7"/>
        <end position="59"/>
    </location>
</feature>
<name>A0A2A8HK71_9BACI</name>
<dbReference type="InterPro" id="IPR010982">
    <property type="entry name" value="Lambda_DNA-bd_dom_sf"/>
</dbReference>
<evidence type="ECO:0000313" key="2">
    <source>
        <dbReference type="EMBL" id="PEQ09146.1"/>
    </source>
</evidence>